<feature type="transmembrane region" description="Helical" evidence="1">
    <location>
        <begin position="211"/>
        <end position="232"/>
    </location>
</feature>
<keyword evidence="1" id="KW-0472">Membrane</keyword>
<dbReference type="KEGG" id="vrm:44547418_01781"/>
<keyword evidence="1" id="KW-1133">Transmembrane helix</keyword>
<keyword evidence="1" id="KW-0812">Transmembrane</keyword>
<dbReference type="Proteomes" id="UP000214973">
    <property type="component" value="Chromosome 1"/>
</dbReference>
<feature type="transmembrane region" description="Helical" evidence="1">
    <location>
        <begin position="273"/>
        <end position="299"/>
    </location>
</feature>
<feature type="transmembrane region" description="Helical" evidence="1">
    <location>
        <begin position="52"/>
        <end position="74"/>
    </location>
</feature>
<keyword evidence="3" id="KW-1185">Reference proteome</keyword>
<feature type="transmembrane region" description="Helical" evidence="1">
    <location>
        <begin position="167"/>
        <end position="191"/>
    </location>
</feature>
<dbReference type="EMBL" id="LT906470">
    <property type="protein sequence ID" value="SNV75136.1"/>
    <property type="molecule type" value="Genomic_DNA"/>
</dbReference>
<evidence type="ECO:0000313" key="2">
    <source>
        <dbReference type="EMBL" id="SNV75136.1"/>
    </source>
</evidence>
<feature type="transmembrane region" description="Helical" evidence="1">
    <location>
        <begin position="244"/>
        <end position="267"/>
    </location>
</feature>
<dbReference type="PANTHER" id="PTHR41324">
    <property type="entry name" value="MEMBRANE PROTEIN-RELATED"/>
    <property type="match status" value="1"/>
</dbReference>
<feature type="transmembrane region" description="Helical" evidence="1">
    <location>
        <begin position="6"/>
        <end position="31"/>
    </location>
</feature>
<dbReference type="AlphaFoldDB" id="A0A239ZWR0"/>
<name>A0A239ZWR0_9FIRM</name>
<sequence length="310" mass="34520">METAFVSTIVVMLTVIGAVVPFMLFLATIVAPAGISVTGIRWGSRYSCIASVLAFMMVALFLGVPIAANTVLIYSLPSIFLGEAFRSNWSFRKLIIVPALALFLMLFVQMLMVQGFGSFDLVNLGQNMNAELKNSMLEAVRQQAAPQEQIDTMVAQVNRTFAMADQVMIVIVFWGCVLMTYILAKLVSYIARRTDTLHRVLPPMDTWRMPIWGAGVLAIGIILVYGLSYIGYEQTVLKDVGMNLGLFGAAICFVNGVTCLIAIMKAYELGNFFQFAIIFFLYVMSPYSLVIYGIFDMFLDMRSRFNKRLP</sequence>
<dbReference type="InterPro" id="IPR018710">
    <property type="entry name" value="DUF2232"/>
</dbReference>
<gene>
    <name evidence="2" type="ORF">SAMEA44547418_01781</name>
</gene>
<reference evidence="2 3" key="1">
    <citation type="submission" date="2017-06" db="EMBL/GenBank/DDBJ databases">
        <authorList>
            <consortium name="Pathogen Informatics"/>
        </authorList>
    </citation>
    <scope>NUCLEOTIDE SEQUENCE [LARGE SCALE GENOMIC DNA]</scope>
    <source>
        <strain evidence="2 3">NCTC12018</strain>
    </source>
</reference>
<organism evidence="2 3">
    <name type="scientific">Veillonella rodentium</name>
    <dbReference type="NCBI Taxonomy" id="248315"/>
    <lineage>
        <taxon>Bacteria</taxon>
        <taxon>Bacillati</taxon>
        <taxon>Bacillota</taxon>
        <taxon>Negativicutes</taxon>
        <taxon>Veillonellales</taxon>
        <taxon>Veillonellaceae</taxon>
        <taxon>Veillonella</taxon>
    </lineage>
</organism>
<evidence type="ECO:0000313" key="3">
    <source>
        <dbReference type="Proteomes" id="UP000214973"/>
    </source>
</evidence>
<accession>A0A239ZWR0</accession>
<evidence type="ECO:0000256" key="1">
    <source>
        <dbReference type="SAM" id="Phobius"/>
    </source>
</evidence>
<protein>
    <submittedName>
        <fullName evidence="2">Predicted membrane protein</fullName>
    </submittedName>
</protein>
<dbReference type="PANTHER" id="PTHR41324:SF1">
    <property type="entry name" value="DUF2232 DOMAIN-CONTAINING PROTEIN"/>
    <property type="match status" value="1"/>
</dbReference>
<feature type="transmembrane region" description="Helical" evidence="1">
    <location>
        <begin position="94"/>
        <end position="113"/>
    </location>
</feature>
<dbReference type="Pfam" id="PF09991">
    <property type="entry name" value="DUF2232"/>
    <property type="match status" value="1"/>
</dbReference>
<proteinExistence type="predicted"/>